<dbReference type="Proteomes" id="UP000606974">
    <property type="component" value="Unassembled WGS sequence"/>
</dbReference>
<name>A0A8H7AB28_9EURO</name>
<reference evidence="2" key="1">
    <citation type="submission" date="2020-02" db="EMBL/GenBank/DDBJ databases">
        <authorList>
            <person name="Palmer J.M."/>
        </authorList>
    </citation>
    <scope>NUCLEOTIDE SEQUENCE</scope>
    <source>
        <strain evidence="2">EPUS1.4</strain>
        <tissue evidence="2">Thallus</tissue>
    </source>
</reference>
<evidence type="ECO:0000256" key="1">
    <source>
        <dbReference type="SAM" id="MobiDB-lite"/>
    </source>
</evidence>
<organism evidence="2 3">
    <name type="scientific">Endocarpon pusillum</name>
    <dbReference type="NCBI Taxonomy" id="364733"/>
    <lineage>
        <taxon>Eukaryota</taxon>
        <taxon>Fungi</taxon>
        <taxon>Dikarya</taxon>
        <taxon>Ascomycota</taxon>
        <taxon>Pezizomycotina</taxon>
        <taxon>Eurotiomycetes</taxon>
        <taxon>Chaetothyriomycetidae</taxon>
        <taxon>Verrucariales</taxon>
        <taxon>Verrucariaceae</taxon>
        <taxon>Endocarpon</taxon>
    </lineage>
</organism>
<dbReference type="AlphaFoldDB" id="A0A8H7AB28"/>
<gene>
    <name evidence="2" type="ORF">GJ744_002162</name>
</gene>
<evidence type="ECO:0000313" key="2">
    <source>
        <dbReference type="EMBL" id="KAF7504482.1"/>
    </source>
</evidence>
<dbReference type="OrthoDB" id="46529at2759"/>
<keyword evidence="3" id="KW-1185">Reference proteome</keyword>
<feature type="compositionally biased region" description="Basic and acidic residues" evidence="1">
    <location>
        <begin position="211"/>
        <end position="228"/>
    </location>
</feature>
<evidence type="ECO:0000313" key="3">
    <source>
        <dbReference type="Proteomes" id="UP000606974"/>
    </source>
</evidence>
<feature type="region of interest" description="Disordered" evidence="1">
    <location>
        <begin position="211"/>
        <end position="230"/>
    </location>
</feature>
<dbReference type="EMBL" id="JAACFV010000136">
    <property type="protein sequence ID" value="KAF7504482.1"/>
    <property type="molecule type" value="Genomic_DNA"/>
</dbReference>
<accession>A0A8H7AB28</accession>
<sequence length="255" mass="28232">MSHSDICVTCCEPLLLEIESDSEMDEESSSQSVAPTAVPDDVEFPCGCHFHWECFLEAYTVTECPNCSEPLSSLNARGEQQVLCTVRNEGGVQENFDILPSATDEAYLRTYPEERKGHAYLDFCRMGDIDALVHLIQDGNTDGDSEKSQEDLDILRYTGSFEGIDGSGMHVAIRNDQQEVAWLLLVLGSSLDWCEFPPAVLHAMESMGLSKEDRSAQPDIRNLKDSEGKTTAMVAKEKGGIWSDWTKSGRLNPPT</sequence>
<proteinExistence type="predicted"/>
<protein>
    <submittedName>
        <fullName evidence="2">Uncharacterized protein</fullName>
    </submittedName>
</protein>
<comment type="caution">
    <text evidence="2">The sequence shown here is derived from an EMBL/GenBank/DDBJ whole genome shotgun (WGS) entry which is preliminary data.</text>
</comment>